<evidence type="ECO:0000313" key="2">
    <source>
        <dbReference type="EMBL" id="KIA96129.1"/>
    </source>
</evidence>
<name>A0A0C1G7Q5_9SPHI</name>
<dbReference type="Gene3D" id="3.90.1340.10">
    <property type="entry name" value="Phage tail collar domain"/>
    <property type="match status" value="1"/>
</dbReference>
<dbReference type="EMBL" id="JSYN01000003">
    <property type="protein sequence ID" value="KIA96129.1"/>
    <property type="molecule type" value="Genomic_DNA"/>
</dbReference>
<dbReference type="InterPro" id="IPR037053">
    <property type="entry name" value="Phage_tail_collar_dom_sf"/>
</dbReference>
<proteinExistence type="predicted"/>
<sequence>MPADDQYLGEVSIVSFNFAPRGWAMCNGQLLPIQQNQALFSILGTTYGGNGVTTFALPDFRGKVPMHWGNNIVLGQTGGAATHTLTTAEMPQHAHLVTPGEVKAKTGTVANQTAPENNYFAENTAETKRFTNVPDTSMGNIAPITTAVIGGSQPHTNMQPYTVLNFIIALQGIFPSRN</sequence>
<comment type="caution">
    <text evidence="2">The sequence shown here is derived from an EMBL/GenBank/DDBJ whole genome shotgun (WGS) entry which is preliminary data.</text>
</comment>
<evidence type="ECO:0000259" key="1">
    <source>
        <dbReference type="Pfam" id="PF07484"/>
    </source>
</evidence>
<dbReference type="SUPFAM" id="SSF88874">
    <property type="entry name" value="Receptor-binding domain of short tail fibre protein gp12"/>
    <property type="match status" value="1"/>
</dbReference>
<keyword evidence="3" id="KW-1185">Reference proteome</keyword>
<dbReference type="RefSeq" id="WP_039471751.1">
    <property type="nucleotide sequence ID" value="NZ_JSYN01000003.1"/>
</dbReference>
<evidence type="ECO:0000313" key="3">
    <source>
        <dbReference type="Proteomes" id="UP000031246"/>
    </source>
</evidence>
<dbReference type="OrthoDB" id="9810174at2"/>
<reference evidence="2 3" key="1">
    <citation type="submission" date="2014-10" db="EMBL/GenBank/DDBJ databases">
        <title>Pedobacter Kyungheensis.</title>
        <authorList>
            <person name="Anderson B.M."/>
            <person name="Newman J.D."/>
        </authorList>
    </citation>
    <scope>NUCLEOTIDE SEQUENCE [LARGE SCALE GENOMIC DNA]</scope>
    <source>
        <strain evidence="2 3">KACC 16221</strain>
    </source>
</reference>
<dbReference type="Proteomes" id="UP000031246">
    <property type="component" value="Unassembled WGS sequence"/>
</dbReference>
<feature type="domain" description="Phage tail collar" evidence="1">
    <location>
        <begin position="9"/>
        <end position="65"/>
    </location>
</feature>
<organism evidence="2 3">
    <name type="scientific">Pedobacter kyungheensis</name>
    <dbReference type="NCBI Taxonomy" id="1069985"/>
    <lineage>
        <taxon>Bacteria</taxon>
        <taxon>Pseudomonadati</taxon>
        <taxon>Bacteroidota</taxon>
        <taxon>Sphingobacteriia</taxon>
        <taxon>Sphingobacteriales</taxon>
        <taxon>Sphingobacteriaceae</taxon>
        <taxon>Pedobacter</taxon>
    </lineage>
</organism>
<dbReference type="AlphaFoldDB" id="A0A0C1G7Q5"/>
<dbReference type="Pfam" id="PF07484">
    <property type="entry name" value="Collar"/>
    <property type="match status" value="1"/>
</dbReference>
<dbReference type="InterPro" id="IPR011083">
    <property type="entry name" value="Phage_tail_collar_dom"/>
</dbReference>
<protein>
    <recommendedName>
        <fullName evidence="1">Phage tail collar domain-containing protein</fullName>
    </recommendedName>
</protein>
<gene>
    <name evidence="2" type="ORF">OC25_03255</name>
</gene>
<accession>A0A0C1G7Q5</accession>